<keyword evidence="7" id="KW-0539">Nucleus</keyword>
<evidence type="ECO:0000256" key="5">
    <source>
        <dbReference type="ARBA" id="ARBA00022723"/>
    </source>
</evidence>
<comment type="similarity">
    <text evidence="3">Belongs to the HARBI1 family.</text>
</comment>
<comment type="subcellular location">
    <subcellularLocation>
        <location evidence="2">Nucleus</location>
    </subcellularLocation>
</comment>
<organism evidence="9">
    <name type="scientific">Anopheles funestus</name>
    <name type="common">African malaria mosquito</name>
    <dbReference type="NCBI Taxonomy" id="62324"/>
    <lineage>
        <taxon>Eukaryota</taxon>
        <taxon>Metazoa</taxon>
        <taxon>Ecdysozoa</taxon>
        <taxon>Arthropoda</taxon>
        <taxon>Hexapoda</taxon>
        <taxon>Insecta</taxon>
        <taxon>Pterygota</taxon>
        <taxon>Neoptera</taxon>
        <taxon>Endopterygota</taxon>
        <taxon>Diptera</taxon>
        <taxon>Nematocera</taxon>
        <taxon>Culicoidea</taxon>
        <taxon>Culicidae</taxon>
        <taxon>Anophelinae</taxon>
        <taxon>Anopheles</taxon>
    </lineage>
</organism>
<protein>
    <submittedName>
        <fullName evidence="9">DDE Tnp4 domain-containing protein</fullName>
    </submittedName>
</protein>
<evidence type="ECO:0000313" key="9">
    <source>
        <dbReference type="EnsemblMetazoa" id="AFUN001335-PA"/>
    </source>
</evidence>
<evidence type="ECO:0000256" key="1">
    <source>
        <dbReference type="ARBA" id="ARBA00001968"/>
    </source>
</evidence>
<dbReference type="Pfam" id="PF13359">
    <property type="entry name" value="DDE_Tnp_4"/>
    <property type="match status" value="1"/>
</dbReference>
<dbReference type="VEuPathDB" id="VectorBase:AFUN001335"/>
<dbReference type="STRING" id="62324.A0A182R593"/>
<sequence>MAHNTIGGIVYEICEAIWNTMKDEFIPFPTTAALRVEKEFFEKWKFPNCIGAVDGKHVRHKAPAKSGTQYYNYKKYFSVHLQAVDDAKCKFITVDVGEYGSRSDSGVFNSSTLTYAFKPFKYLCSKTSFGYYNQRTSQNSADAAKLRFNESLSIARRCVECAFGILVAKWRCLKTELQVTPDHVTTIIH</sequence>
<evidence type="ECO:0000256" key="6">
    <source>
        <dbReference type="ARBA" id="ARBA00022801"/>
    </source>
</evidence>
<dbReference type="GO" id="GO:0016787">
    <property type="term" value="F:hydrolase activity"/>
    <property type="evidence" value="ECO:0007669"/>
    <property type="project" value="UniProtKB-KW"/>
</dbReference>
<comment type="cofactor">
    <cofactor evidence="1">
        <name>a divalent metal cation</name>
        <dbReference type="ChEBI" id="CHEBI:60240"/>
    </cofactor>
</comment>
<evidence type="ECO:0000256" key="4">
    <source>
        <dbReference type="ARBA" id="ARBA00022722"/>
    </source>
</evidence>
<dbReference type="GO" id="GO:0005634">
    <property type="term" value="C:nucleus"/>
    <property type="evidence" value="ECO:0007669"/>
    <property type="project" value="UniProtKB-SubCell"/>
</dbReference>
<accession>A0A182R593</accession>
<evidence type="ECO:0000259" key="8">
    <source>
        <dbReference type="Pfam" id="PF13359"/>
    </source>
</evidence>
<keyword evidence="6" id="KW-0378">Hydrolase</keyword>
<dbReference type="VEuPathDB" id="VectorBase:AFUN2_000851"/>
<evidence type="ECO:0000256" key="2">
    <source>
        <dbReference type="ARBA" id="ARBA00004123"/>
    </source>
</evidence>
<name>A0A182R593_ANOFN</name>
<dbReference type="EnsemblMetazoa" id="AFUN001335-RA">
    <property type="protein sequence ID" value="AFUN001335-PA"/>
    <property type="gene ID" value="AFUN001335"/>
</dbReference>
<dbReference type="InterPro" id="IPR045249">
    <property type="entry name" value="HARBI1-like"/>
</dbReference>
<dbReference type="GO" id="GO:0004518">
    <property type="term" value="F:nuclease activity"/>
    <property type="evidence" value="ECO:0007669"/>
    <property type="project" value="UniProtKB-KW"/>
</dbReference>
<evidence type="ECO:0000256" key="7">
    <source>
        <dbReference type="ARBA" id="ARBA00023242"/>
    </source>
</evidence>
<evidence type="ECO:0000256" key="3">
    <source>
        <dbReference type="ARBA" id="ARBA00006958"/>
    </source>
</evidence>
<dbReference type="GO" id="GO:0046872">
    <property type="term" value="F:metal ion binding"/>
    <property type="evidence" value="ECO:0007669"/>
    <property type="project" value="UniProtKB-KW"/>
</dbReference>
<keyword evidence="4" id="KW-0540">Nuclease</keyword>
<dbReference type="PANTHER" id="PTHR22930:SF269">
    <property type="entry name" value="NUCLEASE HARBI1-LIKE PROTEIN"/>
    <property type="match status" value="1"/>
</dbReference>
<dbReference type="PANTHER" id="PTHR22930">
    <property type="match status" value="1"/>
</dbReference>
<proteinExistence type="inferred from homology"/>
<feature type="domain" description="DDE Tnp4" evidence="8">
    <location>
        <begin position="53"/>
        <end position="189"/>
    </location>
</feature>
<keyword evidence="5" id="KW-0479">Metal-binding</keyword>
<dbReference type="AlphaFoldDB" id="A0A182R593"/>
<reference evidence="9" key="1">
    <citation type="submission" date="2020-05" db="UniProtKB">
        <authorList>
            <consortium name="EnsemblMetazoa"/>
        </authorList>
    </citation>
    <scope>IDENTIFICATION</scope>
    <source>
        <strain evidence="9">FUMOZ</strain>
    </source>
</reference>
<dbReference type="InterPro" id="IPR027806">
    <property type="entry name" value="HARBI1_dom"/>
</dbReference>